<dbReference type="InterPro" id="IPR047153">
    <property type="entry name" value="TRIM45/56/19-like"/>
</dbReference>
<evidence type="ECO:0000259" key="6">
    <source>
        <dbReference type="PROSITE" id="PS50089"/>
    </source>
</evidence>
<dbReference type="Proteomes" id="UP000663870">
    <property type="component" value="Unassembled WGS sequence"/>
</dbReference>
<evidence type="ECO:0000313" key="10">
    <source>
        <dbReference type="Proteomes" id="UP000663870"/>
    </source>
</evidence>
<dbReference type="PROSITE" id="PS50089">
    <property type="entry name" value="ZF_RING_2"/>
    <property type="match status" value="1"/>
</dbReference>
<dbReference type="Proteomes" id="UP000663854">
    <property type="component" value="Unassembled WGS sequence"/>
</dbReference>
<dbReference type="InterPro" id="IPR017907">
    <property type="entry name" value="Znf_RING_CS"/>
</dbReference>
<evidence type="ECO:0000313" key="7">
    <source>
        <dbReference type="EMBL" id="CAF1216575.1"/>
    </source>
</evidence>
<dbReference type="Gene3D" id="3.30.40.10">
    <property type="entry name" value="Zinc/RING finger domain, C3HC4 (zinc finger)"/>
    <property type="match status" value="1"/>
</dbReference>
<dbReference type="Pfam" id="PF13445">
    <property type="entry name" value="zf-RING_UBOX"/>
    <property type="match status" value="1"/>
</dbReference>
<dbReference type="SMART" id="SM00184">
    <property type="entry name" value="RING"/>
    <property type="match status" value="1"/>
</dbReference>
<feature type="compositionally biased region" description="Polar residues" evidence="5">
    <location>
        <begin position="106"/>
        <end position="127"/>
    </location>
</feature>
<dbReference type="PANTHER" id="PTHR25462:SF296">
    <property type="entry name" value="MEIOTIC P26, ISOFORM F"/>
    <property type="match status" value="1"/>
</dbReference>
<comment type="caution">
    <text evidence="7">The sequence shown here is derived from an EMBL/GenBank/DDBJ whole genome shotgun (WGS) entry which is preliminary data.</text>
</comment>
<dbReference type="GO" id="GO:0008270">
    <property type="term" value="F:zinc ion binding"/>
    <property type="evidence" value="ECO:0007669"/>
    <property type="project" value="UniProtKB-KW"/>
</dbReference>
<sequence>MASKSSLEQQKKQAEDLITCSICLGYFVDPRILPCSHTYCLQCIHQAAASSGGQFNCPLRDGTRIRANNIDSLPINRNLRDMVDLLPGLISINDQNREQCNERQTSRISNNAMPSVPSTDTVTLKTDSGTKSLSISNLLSRPTTILFDNKQPLTLNTKKIRLTEDMKCECE</sequence>
<dbReference type="PROSITE" id="PS00518">
    <property type="entry name" value="ZF_RING_1"/>
    <property type="match status" value="1"/>
</dbReference>
<dbReference type="InterPro" id="IPR027370">
    <property type="entry name" value="Znf-RING_euk"/>
</dbReference>
<evidence type="ECO:0000256" key="5">
    <source>
        <dbReference type="SAM" id="MobiDB-lite"/>
    </source>
</evidence>
<evidence type="ECO:0000256" key="3">
    <source>
        <dbReference type="ARBA" id="ARBA00022833"/>
    </source>
</evidence>
<organism evidence="7 9">
    <name type="scientific">Rotaria sordida</name>
    <dbReference type="NCBI Taxonomy" id="392033"/>
    <lineage>
        <taxon>Eukaryota</taxon>
        <taxon>Metazoa</taxon>
        <taxon>Spiralia</taxon>
        <taxon>Gnathifera</taxon>
        <taxon>Rotifera</taxon>
        <taxon>Eurotatoria</taxon>
        <taxon>Bdelloidea</taxon>
        <taxon>Philodinida</taxon>
        <taxon>Philodinidae</taxon>
        <taxon>Rotaria</taxon>
    </lineage>
</organism>
<feature type="domain" description="RING-type" evidence="6">
    <location>
        <begin position="20"/>
        <end position="59"/>
    </location>
</feature>
<evidence type="ECO:0000313" key="8">
    <source>
        <dbReference type="EMBL" id="CAF1494947.1"/>
    </source>
</evidence>
<dbReference type="InterPro" id="IPR013083">
    <property type="entry name" value="Znf_RING/FYVE/PHD"/>
</dbReference>
<keyword evidence="3" id="KW-0862">Zinc</keyword>
<protein>
    <recommendedName>
        <fullName evidence="6">RING-type domain-containing protein</fullName>
    </recommendedName>
</protein>
<evidence type="ECO:0000256" key="4">
    <source>
        <dbReference type="PROSITE-ProRule" id="PRU00175"/>
    </source>
</evidence>
<dbReference type="InterPro" id="IPR001841">
    <property type="entry name" value="Znf_RING"/>
</dbReference>
<accession>A0A814XE05</accession>
<gene>
    <name evidence="8" type="ORF">JXQ802_LOCUS40078</name>
    <name evidence="7" type="ORF">PYM288_LOCUS25656</name>
</gene>
<name>A0A814XE05_9BILA</name>
<dbReference type="EMBL" id="CAJNOL010002383">
    <property type="protein sequence ID" value="CAF1494947.1"/>
    <property type="molecule type" value="Genomic_DNA"/>
</dbReference>
<dbReference type="PANTHER" id="PTHR25462">
    <property type="entry name" value="BONUS, ISOFORM C-RELATED"/>
    <property type="match status" value="1"/>
</dbReference>
<keyword evidence="2 4" id="KW-0863">Zinc-finger</keyword>
<evidence type="ECO:0000313" key="9">
    <source>
        <dbReference type="Proteomes" id="UP000663854"/>
    </source>
</evidence>
<dbReference type="SUPFAM" id="SSF57850">
    <property type="entry name" value="RING/U-box"/>
    <property type="match status" value="1"/>
</dbReference>
<evidence type="ECO:0000256" key="2">
    <source>
        <dbReference type="ARBA" id="ARBA00022771"/>
    </source>
</evidence>
<keyword evidence="10" id="KW-1185">Reference proteome</keyword>
<evidence type="ECO:0000256" key="1">
    <source>
        <dbReference type="ARBA" id="ARBA00022723"/>
    </source>
</evidence>
<feature type="region of interest" description="Disordered" evidence="5">
    <location>
        <begin position="105"/>
        <end position="127"/>
    </location>
</feature>
<dbReference type="EMBL" id="CAJNOH010001430">
    <property type="protein sequence ID" value="CAF1216575.1"/>
    <property type="molecule type" value="Genomic_DNA"/>
</dbReference>
<reference evidence="7" key="1">
    <citation type="submission" date="2021-02" db="EMBL/GenBank/DDBJ databases">
        <authorList>
            <person name="Nowell W R."/>
        </authorList>
    </citation>
    <scope>NUCLEOTIDE SEQUENCE</scope>
</reference>
<dbReference type="AlphaFoldDB" id="A0A814XE05"/>
<keyword evidence="1" id="KW-0479">Metal-binding</keyword>
<proteinExistence type="predicted"/>